<feature type="domain" description="Prokaryotic-type class I peptide chain release factors" evidence="6">
    <location>
        <begin position="276"/>
        <end position="292"/>
    </location>
</feature>
<dbReference type="Pfam" id="PF00472">
    <property type="entry name" value="RF-1"/>
    <property type="match status" value="1"/>
</dbReference>
<dbReference type="InterPro" id="IPR050057">
    <property type="entry name" value="Prokaryotic/Mito_RF"/>
</dbReference>
<dbReference type="Gene3D" id="3.30.160.20">
    <property type="match status" value="1"/>
</dbReference>
<comment type="similarity">
    <text evidence="1">Belongs to the prokaryotic/mitochondrial release factor family.</text>
</comment>
<keyword evidence="5" id="KW-0175">Coiled coil</keyword>
<dbReference type="PROSITE" id="PS00745">
    <property type="entry name" value="RF_PROK_I"/>
    <property type="match status" value="1"/>
</dbReference>
<sequence length="412" mass="46428">MIRLLSQLQKSRSPARVTNLVVKMPQIIAHRYNATVTVDQYFEPMHPLLLKRAENLSNEFEDLEKQMSLGAFDQETSIKFSNVSIVLDLYNSYVRDLENLKGLVDIVNEETDAELISEAESEIETLVPLLQACSQNVQKRLLPVLKHSDKPAILELRPGVGGSEAAIFTKDLLNMYIAIAHFNRWPHTIVSEGENSAGFMNEAIISIDAPGAYNILRHESGVHRVQRVPATEVKGRIHTSTAAVVVLPKISEGTEQSLADDERQFSPSEIRIDTMRAGGKGGQHVNTTDSAVRIVHLPTGITVMQQDERSQPRNKAKAFSILRARLAQLEREKEVAEQKKLRTDQVTTTDRSDKIRTYNYSQNRVTDHRCGHLIHDLPGFMAGTKFAELVERLEETEFEDRLQNLIAQENCK</sequence>
<evidence type="ECO:0000259" key="6">
    <source>
        <dbReference type="PROSITE" id="PS00745"/>
    </source>
</evidence>
<dbReference type="Gene3D" id="6.10.140.1950">
    <property type="match status" value="1"/>
</dbReference>
<evidence type="ECO:0000313" key="8">
    <source>
        <dbReference type="Proteomes" id="UP001338582"/>
    </source>
</evidence>
<proteinExistence type="inferred from homology"/>
<dbReference type="InterPro" id="IPR000352">
    <property type="entry name" value="Pep_chain_release_fac_I"/>
</dbReference>
<reference evidence="7 8" key="1">
    <citation type="submission" date="2023-10" db="EMBL/GenBank/DDBJ databases">
        <title>Draft Genome Sequence of Candida saopaulonensis from a very Premature Infant with Sepsis.</title>
        <authorList>
            <person name="Ning Y."/>
            <person name="Dai R."/>
            <person name="Xiao M."/>
            <person name="Xu Y."/>
            <person name="Yan Q."/>
            <person name="Zhang L."/>
        </authorList>
    </citation>
    <scope>NUCLEOTIDE SEQUENCE [LARGE SCALE GENOMIC DNA]</scope>
    <source>
        <strain evidence="7 8">19XY460</strain>
    </source>
</reference>
<gene>
    <name evidence="7" type="ORF">PUMCH_001827</name>
</gene>
<name>A0AAX4H8H7_9ASCO</name>
<keyword evidence="8" id="KW-1185">Reference proteome</keyword>
<dbReference type="EMBL" id="CP138895">
    <property type="protein sequence ID" value="WPK24549.1"/>
    <property type="molecule type" value="Genomic_DNA"/>
</dbReference>
<dbReference type="KEGG" id="asau:88172892"/>
<keyword evidence="2" id="KW-0488">Methylation</keyword>
<feature type="coiled-coil region" evidence="5">
    <location>
        <begin position="319"/>
        <end position="346"/>
    </location>
</feature>
<evidence type="ECO:0000313" key="7">
    <source>
        <dbReference type="EMBL" id="WPK24549.1"/>
    </source>
</evidence>
<dbReference type="Pfam" id="PF03462">
    <property type="entry name" value="PCRF"/>
    <property type="match status" value="1"/>
</dbReference>
<evidence type="ECO:0000256" key="5">
    <source>
        <dbReference type="SAM" id="Coils"/>
    </source>
</evidence>
<dbReference type="GO" id="GO:0032543">
    <property type="term" value="P:mitochondrial translation"/>
    <property type="evidence" value="ECO:0007669"/>
    <property type="project" value="UniProtKB-ARBA"/>
</dbReference>
<dbReference type="SUPFAM" id="SSF75620">
    <property type="entry name" value="Release factor"/>
    <property type="match status" value="1"/>
</dbReference>
<evidence type="ECO:0000256" key="4">
    <source>
        <dbReference type="ARBA" id="ARBA00067174"/>
    </source>
</evidence>
<dbReference type="GO" id="GO:0005739">
    <property type="term" value="C:mitochondrion"/>
    <property type="evidence" value="ECO:0007669"/>
    <property type="project" value="UniProtKB-ARBA"/>
</dbReference>
<organism evidence="7 8">
    <name type="scientific">Australozyma saopauloensis</name>
    <dbReference type="NCBI Taxonomy" id="291208"/>
    <lineage>
        <taxon>Eukaryota</taxon>
        <taxon>Fungi</taxon>
        <taxon>Dikarya</taxon>
        <taxon>Ascomycota</taxon>
        <taxon>Saccharomycotina</taxon>
        <taxon>Pichiomycetes</taxon>
        <taxon>Metschnikowiaceae</taxon>
        <taxon>Australozyma</taxon>
    </lineage>
</organism>
<dbReference type="Gene3D" id="3.30.70.1660">
    <property type="match status" value="1"/>
</dbReference>
<keyword evidence="3" id="KW-0648">Protein biosynthesis</keyword>
<dbReference type="InterPro" id="IPR045853">
    <property type="entry name" value="Pep_chain_release_fac_I_sf"/>
</dbReference>
<dbReference type="PANTHER" id="PTHR43804:SF7">
    <property type="entry name" value="LD18447P"/>
    <property type="match status" value="1"/>
</dbReference>
<dbReference type="Proteomes" id="UP001338582">
    <property type="component" value="Chromosome 2"/>
</dbReference>
<dbReference type="PANTHER" id="PTHR43804">
    <property type="entry name" value="LD18447P"/>
    <property type="match status" value="1"/>
</dbReference>
<dbReference type="GeneID" id="88172892"/>
<dbReference type="InterPro" id="IPR005139">
    <property type="entry name" value="PCRF"/>
</dbReference>
<dbReference type="GO" id="GO:0003747">
    <property type="term" value="F:translation release factor activity"/>
    <property type="evidence" value="ECO:0007669"/>
    <property type="project" value="InterPro"/>
</dbReference>
<evidence type="ECO:0000256" key="1">
    <source>
        <dbReference type="ARBA" id="ARBA00010835"/>
    </source>
</evidence>
<dbReference type="RefSeq" id="XP_062876932.1">
    <property type="nucleotide sequence ID" value="XM_063020862.1"/>
</dbReference>
<evidence type="ECO:0000256" key="2">
    <source>
        <dbReference type="ARBA" id="ARBA00022481"/>
    </source>
</evidence>
<dbReference type="FunFam" id="3.30.160.20:FF:000004">
    <property type="entry name" value="Peptide chain release factor 1"/>
    <property type="match status" value="1"/>
</dbReference>
<accession>A0AAX4H8H7</accession>
<dbReference type="SMART" id="SM00937">
    <property type="entry name" value="PCRF"/>
    <property type="match status" value="1"/>
</dbReference>
<dbReference type="AlphaFoldDB" id="A0AAX4H8H7"/>
<evidence type="ECO:0000256" key="3">
    <source>
        <dbReference type="ARBA" id="ARBA00022917"/>
    </source>
</evidence>
<protein>
    <recommendedName>
        <fullName evidence="4">Peptide chain release factor 1, mitochondrial</fullName>
    </recommendedName>
</protein>